<evidence type="ECO:0000313" key="6">
    <source>
        <dbReference type="Proteomes" id="UP000091969"/>
    </source>
</evidence>
<dbReference type="PROSITE" id="PS00922">
    <property type="entry name" value="TRANSGLYCOSYLASE"/>
    <property type="match status" value="1"/>
</dbReference>
<sequence length="312" mass="34146">MTARWVAALGLGATAWARAEVWTDVAPPAWTDEPPQLSRWIEEGWAAERASDPATAAARYCDAARFGSGQAYYRLGVLSLRERRDPAGEAEGWALLRQAAQIGHREAQGLLERQPLAREGPSSAADAPATRVGAGRPDDLPACLTGGEPPRFDPPAPEQAEAVPHEVVERFVAALPPDKRRHAQLIQRLAPRFAVDGRLALAIARAESNFEARAVSPRNAQGLMQLIPDTAERFGVRNPFDPEQNVRGGLSYLRWLLDRFDGDVALVCAAYNAGEGVVDRYGGVPPYPETRAYVQRILHFYRATRHPRPGPL</sequence>
<feature type="region of interest" description="Disordered" evidence="2">
    <location>
        <begin position="112"/>
        <end position="158"/>
    </location>
</feature>
<dbReference type="EMBL" id="LZDH01000056">
    <property type="protein sequence ID" value="OBS30979.1"/>
    <property type="molecule type" value="Genomic_DNA"/>
</dbReference>
<dbReference type="PANTHER" id="PTHR37423">
    <property type="entry name" value="SOLUBLE LYTIC MUREIN TRANSGLYCOSYLASE-RELATED"/>
    <property type="match status" value="1"/>
</dbReference>
<organism evidence="5 6">
    <name type="scientific">Tepidimonas fonticaldi</name>
    <dbReference type="NCBI Taxonomy" id="1101373"/>
    <lineage>
        <taxon>Bacteria</taxon>
        <taxon>Pseudomonadati</taxon>
        <taxon>Pseudomonadota</taxon>
        <taxon>Betaproteobacteria</taxon>
        <taxon>Burkholderiales</taxon>
        <taxon>Tepidimonas</taxon>
    </lineage>
</organism>
<dbReference type="AlphaFoldDB" id="A0A1A6DW19"/>
<dbReference type="Gene3D" id="1.10.530.10">
    <property type="match status" value="1"/>
</dbReference>
<reference evidence="5 6" key="1">
    <citation type="submission" date="2016-06" db="EMBL/GenBank/DDBJ databases">
        <title>Genome sequence of Tepidimonas fonticaldi PL17.</title>
        <authorList>
            <person name="Pinnaka A.K."/>
        </authorList>
    </citation>
    <scope>NUCLEOTIDE SEQUENCE [LARGE SCALE GENOMIC DNA]</scope>
    <source>
        <strain evidence="5 6">PL17</strain>
    </source>
</reference>
<dbReference type="SUPFAM" id="SSF53955">
    <property type="entry name" value="Lysozyme-like"/>
    <property type="match status" value="1"/>
</dbReference>
<feature type="signal peptide" evidence="3">
    <location>
        <begin position="1"/>
        <end position="19"/>
    </location>
</feature>
<evidence type="ECO:0000259" key="4">
    <source>
        <dbReference type="Pfam" id="PF01464"/>
    </source>
</evidence>
<dbReference type="InterPro" id="IPR008258">
    <property type="entry name" value="Transglycosylase_SLT_dom_1"/>
</dbReference>
<dbReference type="STRING" id="1101373.A9O67_06695"/>
<feature type="domain" description="Transglycosylase SLT" evidence="4">
    <location>
        <begin position="185"/>
        <end position="282"/>
    </location>
</feature>
<dbReference type="Gene3D" id="1.25.40.10">
    <property type="entry name" value="Tetratricopeptide repeat domain"/>
    <property type="match status" value="1"/>
</dbReference>
<dbReference type="InterPro" id="IPR000189">
    <property type="entry name" value="Transglyc_AS"/>
</dbReference>
<evidence type="ECO:0000256" key="1">
    <source>
        <dbReference type="ARBA" id="ARBA00007734"/>
    </source>
</evidence>
<dbReference type="GO" id="GO:0008933">
    <property type="term" value="F:peptidoglycan lytic transglycosylase activity"/>
    <property type="evidence" value="ECO:0007669"/>
    <property type="project" value="InterPro"/>
</dbReference>
<dbReference type="CDD" id="cd00254">
    <property type="entry name" value="LT-like"/>
    <property type="match status" value="1"/>
</dbReference>
<evidence type="ECO:0000256" key="3">
    <source>
        <dbReference type="SAM" id="SignalP"/>
    </source>
</evidence>
<dbReference type="Proteomes" id="UP000091969">
    <property type="component" value="Unassembled WGS sequence"/>
</dbReference>
<protein>
    <recommendedName>
        <fullName evidence="4">Transglycosylase SLT domain-containing protein</fullName>
    </recommendedName>
</protein>
<dbReference type="InterPro" id="IPR011990">
    <property type="entry name" value="TPR-like_helical_dom_sf"/>
</dbReference>
<dbReference type="OrthoDB" id="9815002at2"/>
<comment type="similarity">
    <text evidence="1">Belongs to the transglycosylase Slt family.</text>
</comment>
<dbReference type="GO" id="GO:0016020">
    <property type="term" value="C:membrane"/>
    <property type="evidence" value="ECO:0007669"/>
    <property type="project" value="InterPro"/>
</dbReference>
<dbReference type="PANTHER" id="PTHR37423:SF2">
    <property type="entry name" value="MEMBRANE-BOUND LYTIC MUREIN TRANSGLYCOSYLASE C"/>
    <property type="match status" value="1"/>
</dbReference>
<keyword evidence="6" id="KW-1185">Reference proteome</keyword>
<dbReference type="Pfam" id="PF01464">
    <property type="entry name" value="SLT"/>
    <property type="match status" value="1"/>
</dbReference>
<keyword evidence="3" id="KW-0732">Signal</keyword>
<name>A0A1A6DW19_9BURK</name>
<gene>
    <name evidence="5" type="ORF">A9O67_06695</name>
</gene>
<proteinExistence type="inferred from homology"/>
<accession>A0A1A6DW19</accession>
<dbReference type="InterPro" id="IPR023346">
    <property type="entry name" value="Lysozyme-like_dom_sf"/>
</dbReference>
<feature type="chain" id="PRO_5008343793" description="Transglycosylase SLT domain-containing protein" evidence="3">
    <location>
        <begin position="20"/>
        <end position="312"/>
    </location>
</feature>
<evidence type="ECO:0000256" key="2">
    <source>
        <dbReference type="SAM" id="MobiDB-lite"/>
    </source>
</evidence>
<comment type="caution">
    <text evidence="5">The sequence shown here is derived from an EMBL/GenBank/DDBJ whole genome shotgun (WGS) entry which is preliminary data.</text>
</comment>
<dbReference type="GO" id="GO:0000270">
    <property type="term" value="P:peptidoglycan metabolic process"/>
    <property type="evidence" value="ECO:0007669"/>
    <property type="project" value="InterPro"/>
</dbReference>
<evidence type="ECO:0000313" key="5">
    <source>
        <dbReference type="EMBL" id="OBS30979.1"/>
    </source>
</evidence>